<dbReference type="Proteomes" id="UP001218218">
    <property type="component" value="Unassembled WGS sequence"/>
</dbReference>
<gene>
    <name evidence="1" type="ORF">DFH08DRAFT_826178</name>
</gene>
<keyword evidence="2" id="KW-1185">Reference proteome</keyword>
<dbReference type="EMBL" id="JARIHO010000110">
    <property type="protein sequence ID" value="KAJ7302852.1"/>
    <property type="molecule type" value="Genomic_DNA"/>
</dbReference>
<dbReference type="AlphaFoldDB" id="A0AAD6Z1M4"/>
<sequence>MQLHASSALDCPRYAVQPLRCIFTLKVGEVHPNLDTPMPVVEHDPRRAVGVVAQDRYLVEEDLSPRLEIFVVQEEAQERAVAGGALRIPKDNRVLRSFGLGIRTGSRNAKKTDSNRRRQPIEGGWQKDIGNVDCGWKSFGWRQDSECKSGAGLWGCEMIVTSNKNQMANYAHHQAIRGIKIRRPMQLAIDNKEKLEWDLVQNLAFTGCRNTQNFFRDRLQRGELVEGSHFCVDPLMCPNLPWFSLVHGARSVLLRPTKCQGDNDTIPTESSLGSAVVRKGERKARESKLVVSHE</sequence>
<protein>
    <submittedName>
        <fullName evidence="1">Uncharacterized protein</fullName>
    </submittedName>
</protein>
<organism evidence="1 2">
    <name type="scientific">Mycena albidolilacea</name>
    <dbReference type="NCBI Taxonomy" id="1033008"/>
    <lineage>
        <taxon>Eukaryota</taxon>
        <taxon>Fungi</taxon>
        <taxon>Dikarya</taxon>
        <taxon>Basidiomycota</taxon>
        <taxon>Agaricomycotina</taxon>
        <taxon>Agaricomycetes</taxon>
        <taxon>Agaricomycetidae</taxon>
        <taxon>Agaricales</taxon>
        <taxon>Marasmiineae</taxon>
        <taxon>Mycenaceae</taxon>
        <taxon>Mycena</taxon>
    </lineage>
</organism>
<evidence type="ECO:0000313" key="2">
    <source>
        <dbReference type="Proteomes" id="UP001218218"/>
    </source>
</evidence>
<proteinExistence type="predicted"/>
<comment type="caution">
    <text evidence="1">The sequence shown here is derived from an EMBL/GenBank/DDBJ whole genome shotgun (WGS) entry which is preliminary data.</text>
</comment>
<accession>A0AAD6Z1M4</accession>
<evidence type="ECO:0000313" key="1">
    <source>
        <dbReference type="EMBL" id="KAJ7302852.1"/>
    </source>
</evidence>
<reference evidence="1" key="1">
    <citation type="submission" date="2023-03" db="EMBL/GenBank/DDBJ databases">
        <title>Massive genome expansion in bonnet fungi (Mycena s.s.) driven by repeated elements and novel gene families across ecological guilds.</title>
        <authorList>
            <consortium name="Lawrence Berkeley National Laboratory"/>
            <person name="Harder C.B."/>
            <person name="Miyauchi S."/>
            <person name="Viragh M."/>
            <person name="Kuo A."/>
            <person name="Thoen E."/>
            <person name="Andreopoulos B."/>
            <person name="Lu D."/>
            <person name="Skrede I."/>
            <person name="Drula E."/>
            <person name="Henrissat B."/>
            <person name="Morin E."/>
            <person name="Kohler A."/>
            <person name="Barry K."/>
            <person name="LaButti K."/>
            <person name="Morin E."/>
            <person name="Salamov A."/>
            <person name="Lipzen A."/>
            <person name="Mereny Z."/>
            <person name="Hegedus B."/>
            <person name="Baldrian P."/>
            <person name="Stursova M."/>
            <person name="Weitz H."/>
            <person name="Taylor A."/>
            <person name="Grigoriev I.V."/>
            <person name="Nagy L.G."/>
            <person name="Martin F."/>
            <person name="Kauserud H."/>
        </authorList>
    </citation>
    <scope>NUCLEOTIDE SEQUENCE</scope>
    <source>
        <strain evidence="1">CBHHK002</strain>
    </source>
</reference>
<name>A0AAD6Z1M4_9AGAR</name>